<dbReference type="InterPro" id="IPR036390">
    <property type="entry name" value="WH_DNA-bd_sf"/>
</dbReference>
<dbReference type="PROSITE" id="PS01117">
    <property type="entry name" value="HTH_MARR_1"/>
    <property type="match status" value="1"/>
</dbReference>
<keyword evidence="1" id="KW-0805">Transcription regulation</keyword>
<protein>
    <submittedName>
        <fullName evidence="5">DNA-binding transcriptional regulator, MarR family</fullName>
    </submittedName>
</protein>
<dbReference type="Gene3D" id="1.10.10.10">
    <property type="entry name" value="Winged helix-like DNA-binding domain superfamily/Winged helix DNA-binding domain"/>
    <property type="match status" value="1"/>
</dbReference>
<proteinExistence type="predicted"/>
<evidence type="ECO:0000313" key="5">
    <source>
        <dbReference type="EMBL" id="SMC94926.1"/>
    </source>
</evidence>
<dbReference type="PROSITE" id="PS50995">
    <property type="entry name" value="HTH_MARR_2"/>
    <property type="match status" value="1"/>
</dbReference>
<dbReference type="Pfam" id="PF12802">
    <property type="entry name" value="MarR_2"/>
    <property type="match status" value="1"/>
</dbReference>
<accession>A0A1W2DCW4</accession>
<dbReference type="InterPro" id="IPR000835">
    <property type="entry name" value="HTH_MarR-typ"/>
</dbReference>
<dbReference type="PRINTS" id="PR00598">
    <property type="entry name" value="HTHMARR"/>
</dbReference>
<evidence type="ECO:0000259" key="4">
    <source>
        <dbReference type="PROSITE" id="PS50995"/>
    </source>
</evidence>
<dbReference type="CDD" id="cd00090">
    <property type="entry name" value="HTH_ARSR"/>
    <property type="match status" value="1"/>
</dbReference>
<evidence type="ECO:0000256" key="3">
    <source>
        <dbReference type="ARBA" id="ARBA00023163"/>
    </source>
</evidence>
<dbReference type="InterPro" id="IPR036388">
    <property type="entry name" value="WH-like_DNA-bd_sf"/>
</dbReference>
<dbReference type="PANTHER" id="PTHR33164:SF57">
    <property type="entry name" value="MARR-FAMILY TRANSCRIPTIONAL REGULATOR"/>
    <property type="match status" value="1"/>
</dbReference>
<dbReference type="AlphaFoldDB" id="A0A1W2DCW4"/>
<organism evidence="5 6">
    <name type="scientific">Kibdelosporangium aridum</name>
    <dbReference type="NCBI Taxonomy" id="2030"/>
    <lineage>
        <taxon>Bacteria</taxon>
        <taxon>Bacillati</taxon>
        <taxon>Actinomycetota</taxon>
        <taxon>Actinomycetes</taxon>
        <taxon>Pseudonocardiales</taxon>
        <taxon>Pseudonocardiaceae</taxon>
        <taxon>Kibdelosporangium</taxon>
    </lineage>
</organism>
<keyword evidence="3" id="KW-0804">Transcription</keyword>
<dbReference type="RefSeq" id="WP_033382321.1">
    <property type="nucleotide sequence ID" value="NZ_FWXV01000002.1"/>
</dbReference>
<evidence type="ECO:0000256" key="1">
    <source>
        <dbReference type="ARBA" id="ARBA00023015"/>
    </source>
</evidence>
<dbReference type="GO" id="GO:0006950">
    <property type="term" value="P:response to stress"/>
    <property type="evidence" value="ECO:0007669"/>
    <property type="project" value="TreeGrafter"/>
</dbReference>
<dbReference type="SMART" id="SM00347">
    <property type="entry name" value="HTH_MARR"/>
    <property type="match status" value="1"/>
</dbReference>
<dbReference type="Proteomes" id="UP000192674">
    <property type="component" value="Unassembled WGS sequence"/>
</dbReference>
<name>A0A1W2DCW4_KIBAR</name>
<keyword evidence="6" id="KW-1185">Reference proteome</keyword>
<dbReference type="PANTHER" id="PTHR33164">
    <property type="entry name" value="TRANSCRIPTIONAL REGULATOR, MARR FAMILY"/>
    <property type="match status" value="1"/>
</dbReference>
<dbReference type="GO" id="GO:0003677">
    <property type="term" value="F:DNA binding"/>
    <property type="evidence" value="ECO:0007669"/>
    <property type="project" value="UniProtKB-KW"/>
</dbReference>
<dbReference type="OrthoDB" id="4485201at2"/>
<dbReference type="InterPro" id="IPR011991">
    <property type="entry name" value="ArsR-like_HTH"/>
</dbReference>
<dbReference type="GO" id="GO:0003700">
    <property type="term" value="F:DNA-binding transcription factor activity"/>
    <property type="evidence" value="ECO:0007669"/>
    <property type="project" value="InterPro"/>
</dbReference>
<reference evidence="5 6" key="1">
    <citation type="submission" date="2017-04" db="EMBL/GenBank/DDBJ databases">
        <authorList>
            <person name="Afonso C.L."/>
            <person name="Miller P.J."/>
            <person name="Scott M.A."/>
            <person name="Spackman E."/>
            <person name="Goraichik I."/>
            <person name="Dimitrov K.M."/>
            <person name="Suarez D.L."/>
            <person name="Swayne D.E."/>
        </authorList>
    </citation>
    <scope>NUCLEOTIDE SEQUENCE [LARGE SCALE GENOMIC DNA]</scope>
    <source>
        <strain evidence="5 6">DSM 43828</strain>
    </source>
</reference>
<evidence type="ECO:0000256" key="2">
    <source>
        <dbReference type="ARBA" id="ARBA00023125"/>
    </source>
</evidence>
<evidence type="ECO:0000313" key="6">
    <source>
        <dbReference type="Proteomes" id="UP000192674"/>
    </source>
</evidence>
<keyword evidence="2 5" id="KW-0238">DNA-binding</keyword>
<dbReference type="SUPFAM" id="SSF46785">
    <property type="entry name" value="Winged helix' DNA-binding domain"/>
    <property type="match status" value="1"/>
</dbReference>
<dbReference type="InterPro" id="IPR039422">
    <property type="entry name" value="MarR/SlyA-like"/>
</dbReference>
<dbReference type="InterPro" id="IPR023187">
    <property type="entry name" value="Tscrpt_reg_MarR-type_CS"/>
</dbReference>
<feature type="domain" description="HTH marR-type" evidence="4">
    <location>
        <begin position="15"/>
        <end position="153"/>
    </location>
</feature>
<dbReference type="EMBL" id="FWXV01000002">
    <property type="protein sequence ID" value="SMC94926.1"/>
    <property type="molecule type" value="Genomic_DNA"/>
</dbReference>
<gene>
    <name evidence="5" type="ORF">SAMN05661093_03085</name>
</gene>
<sequence length="155" mass="17008">MTGAAKPPDEPAGDRESATRALERELSVLFGRARSISLSLAARVHPELDAACYALLLHLGDIGPVRAADVVERTGLDKSTISRQIARLEELELVERVADPHDGRARLVQLTDGGTERLATVRNDRRARLHAILDRWPTDEITTFSALLGKLNQDL</sequence>